<dbReference type="Gene3D" id="3.40.1520.20">
    <property type="match status" value="3"/>
</dbReference>
<comment type="caution">
    <text evidence="7">The sequence shown here is derived from an EMBL/GenBank/DDBJ whole genome shotgun (WGS) entry which is preliminary data.</text>
</comment>
<dbReference type="InterPro" id="IPR036737">
    <property type="entry name" value="OmpA-like_sf"/>
</dbReference>
<dbReference type="SUPFAM" id="SSF103088">
    <property type="entry name" value="OmpA-like"/>
    <property type="match status" value="1"/>
</dbReference>
<dbReference type="PANTHER" id="PTHR30329">
    <property type="entry name" value="STATOR ELEMENT OF FLAGELLAR MOTOR COMPLEX"/>
    <property type="match status" value="1"/>
</dbReference>
<dbReference type="CDD" id="cd07185">
    <property type="entry name" value="OmpA_C-like"/>
    <property type="match status" value="1"/>
</dbReference>
<feature type="domain" description="OmpA-like" evidence="6">
    <location>
        <begin position="406"/>
        <end position="520"/>
    </location>
</feature>
<evidence type="ECO:0000259" key="6">
    <source>
        <dbReference type="PROSITE" id="PS51123"/>
    </source>
</evidence>
<dbReference type="PANTHER" id="PTHR30329:SF21">
    <property type="entry name" value="LIPOPROTEIN YIAD-RELATED"/>
    <property type="match status" value="1"/>
</dbReference>
<dbReference type="InterPro" id="IPR054121">
    <property type="entry name" value="ArfA_BON-like"/>
</dbReference>
<dbReference type="GO" id="GO:0009279">
    <property type="term" value="C:cell outer membrane"/>
    <property type="evidence" value="ECO:0007669"/>
    <property type="project" value="UniProtKB-SubCell"/>
</dbReference>
<comment type="subcellular location">
    <subcellularLocation>
        <location evidence="1">Cell outer membrane</location>
    </subcellularLocation>
</comment>
<reference evidence="7 8" key="1">
    <citation type="submission" date="2018-04" db="EMBL/GenBank/DDBJ databases">
        <title>Genomic Encyclopedia of Archaeal and Bacterial Type Strains, Phase II (KMG-II): from individual species to whole genera.</title>
        <authorList>
            <person name="Goeker M."/>
        </authorList>
    </citation>
    <scope>NUCLEOTIDE SEQUENCE [LARGE SCALE GENOMIC DNA]</scope>
    <source>
        <strain evidence="7 8">DSM 25521</strain>
    </source>
</reference>
<dbReference type="Gene3D" id="3.30.1330.60">
    <property type="entry name" value="OmpA-like domain"/>
    <property type="match status" value="1"/>
</dbReference>
<dbReference type="Pfam" id="PF00691">
    <property type="entry name" value="OmpA"/>
    <property type="match status" value="1"/>
</dbReference>
<dbReference type="RefSeq" id="WP_146167393.1">
    <property type="nucleotide sequence ID" value="NZ_PZZL01000013.1"/>
</dbReference>
<proteinExistence type="predicted"/>
<dbReference type="InterPro" id="IPR006665">
    <property type="entry name" value="OmpA-like"/>
</dbReference>
<dbReference type="AlphaFoldDB" id="A0A2T4YX74"/>
<keyword evidence="5" id="KW-0732">Signal</keyword>
<dbReference type="InterPro" id="IPR006664">
    <property type="entry name" value="OMP_bac"/>
</dbReference>
<dbReference type="Proteomes" id="UP000241808">
    <property type="component" value="Unassembled WGS sequence"/>
</dbReference>
<dbReference type="OrthoDB" id="5525824at2"/>
<accession>A0A2T4YX74</accession>
<dbReference type="InterPro" id="IPR050330">
    <property type="entry name" value="Bact_OuterMem_StrucFunc"/>
</dbReference>
<organism evidence="7 8">
    <name type="scientific">Phreatobacter oligotrophus</name>
    <dbReference type="NCBI Taxonomy" id="1122261"/>
    <lineage>
        <taxon>Bacteria</taxon>
        <taxon>Pseudomonadati</taxon>
        <taxon>Pseudomonadota</taxon>
        <taxon>Alphaproteobacteria</taxon>
        <taxon>Hyphomicrobiales</taxon>
        <taxon>Phreatobacteraceae</taxon>
        <taxon>Phreatobacter</taxon>
    </lineage>
</organism>
<evidence type="ECO:0000313" key="7">
    <source>
        <dbReference type="EMBL" id="PTM50620.1"/>
    </source>
</evidence>
<keyword evidence="8" id="KW-1185">Reference proteome</keyword>
<evidence type="ECO:0000256" key="1">
    <source>
        <dbReference type="ARBA" id="ARBA00004442"/>
    </source>
</evidence>
<sequence>MAAAGRIRFAVAGWLALVAALVPAPERAHAETGTQLSLVREGDLVAIGGVLPDEATREALAAALRAAGGDIATIDTTEIRPDAPAAFREAATWAGAIIARLKPGAVLVSGTTLTVEGRPDGLAGADAVRAALAALPTGFTLQREALNPPRVAPFTLTLWRSGDTVRIAGVVASPEDRDAIAAFARSLGLQPEGGAAVAAGAPAGIDWAGAARFGLMQLARLRGGEVRIVDRSLSVTGEPADRAGYVAVNRALREGPGAAVGVTVASATIAAPVVSPFRWAAVKRDGRVLLRGYVSSEAERVEIRSAAEALAAPATVIDEQELASGAPQGFVTAAIAGVGHLALVETGEARLEGTSLAVTGRVPDAASETAARAAITGSAPFGFTVTTTLTAPAASPPPPAPPACIAAVAAELAQGGIAFRISRDVMEPASQARLDRVAQAMNTCPRVRFTIAGHTDSDGIAAQNVDLSQRRAQAVVAHLIRRGVEAGRLLAEGHGATRPLVPNDSPANKARNRRIEIVAR</sequence>
<evidence type="ECO:0000313" key="8">
    <source>
        <dbReference type="Proteomes" id="UP000241808"/>
    </source>
</evidence>
<evidence type="ECO:0000256" key="5">
    <source>
        <dbReference type="SAM" id="SignalP"/>
    </source>
</evidence>
<dbReference type="PROSITE" id="PS51123">
    <property type="entry name" value="OMPA_2"/>
    <property type="match status" value="1"/>
</dbReference>
<dbReference type="Pfam" id="PF21923">
    <property type="entry name" value="BON_like"/>
    <property type="match status" value="1"/>
</dbReference>
<dbReference type="PRINTS" id="PR01021">
    <property type="entry name" value="OMPADOMAIN"/>
</dbReference>
<name>A0A2T4YX74_9HYPH</name>
<feature type="signal peptide" evidence="5">
    <location>
        <begin position="1"/>
        <end position="30"/>
    </location>
</feature>
<protein>
    <submittedName>
        <fullName evidence="7">OOP family OmpA-OmpF porin</fullName>
    </submittedName>
</protein>
<keyword evidence="2 4" id="KW-0472">Membrane</keyword>
<feature type="chain" id="PRO_5015468347" evidence="5">
    <location>
        <begin position="31"/>
        <end position="520"/>
    </location>
</feature>
<evidence type="ECO:0000256" key="2">
    <source>
        <dbReference type="ARBA" id="ARBA00023136"/>
    </source>
</evidence>
<keyword evidence="3" id="KW-0998">Cell outer membrane</keyword>
<evidence type="ECO:0000256" key="4">
    <source>
        <dbReference type="PROSITE-ProRule" id="PRU00473"/>
    </source>
</evidence>
<gene>
    <name evidence="7" type="ORF">C8P69_1133</name>
</gene>
<evidence type="ECO:0000256" key="3">
    <source>
        <dbReference type="ARBA" id="ARBA00023237"/>
    </source>
</evidence>
<dbReference type="EMBL" id="PZZL01000013">
    <property type="protein sequence ID" value="PTM50620.1"/>
    <property type="molecule type" value="Genomic_DNA"/>
</dbReference>